<protein>
    <submittedName>
        <fullName evidence="2">Uncharacterized protein</fullName>
    </submittedName>
</protein>
<proteinExistence type="predicted"/>
<evidence type="ECO:0000256" key="1">
    <source>
        <dbReference type="SAM" id="Coils"/>
    </source>
</evidence>
<sequence>MNKLSLTLIDNVYNVDESKELLISIVDHKIQFLNKKIFERFLKQNLGSQILQKRVGELKEERKKLTEIINEYQDSDAIFDIDCSISIVKKEFNKV</sequence>
<dbReference type="RefSeq" id="WP_044226337.1">
    <property type="nucleotide sequence ID" value="NZ_JRYR02000002.1"/>
</dbReference>
<keyword evidence="1" id="KW-0175">Coiled coil</keyword>
<reference evidence="2 3" key="1">
    <citation type="journal article" date="2012" name="Int. J. Syst. Evol. Microbiol.">
        <title>Flammeovirga pacifica sp. nov., isolated from deep-sea sediment.</title>
        <authorList>
            <person name="Xu H."/>
            <person name="Fu Y."/>
            <person name="Yang N."/>
            <person name="Ding Z."/>
            <person name="Lai Q."/>
            <person name="Zeng R."/>
        </authorList>
    </citation>
    <scope>NUCLEOTIDE SEQUENCE [LARGE SCALE GENOMIC DNA]</scope>
    <source>
        <strain evidence="3">DSM 24597 / LMG 26175 / WPAGA1</strain>
    </source>
</reference>
<comment type="caution">
    <text evidence="2">The sequence shown here is derived from an EMBL/GenBank/DDBJ whole genome shotgun (WGS) entry which is preliminary data.</text>
</comment>
<name>A0A1S1YSY4_FLAPC</name>
<feature type="coiled-coil region" evidence="1">
    <location>
        <begin position="48"/>
        <end position="75"/>
    </location>
</feature>
<accession>A0A1S1YSY4</accession>
<organism evidence="2 3">
    <name type="scientific">Flammeovirga pacifica</name>
    <dbReference type="NCBI Taxonomy" id="915059"/>
    <lineage>
        <taxon>Bacteria</taxon>
        <taxon>Pseudomonadati</taxon>
        <taxon>Bacteroidota</taxon>
        <taxon>Cytophagia</taxon>
        <taxon>Cytophagales</taxon>
        <taxon>Flammeovirgaceae</taxon>
        <taxon>Flammeovirga</taxon>
    </lineage>
</organism>
<keyword evidence="3" id="KW-1185">Reference proteome</keyword>
<dbReference type="AlphaFoldDB" id="A0A1S1YSY4"/>
<dbReference type="OrthoDB" id="680899at2"/>
<dbReference type="STRING" id="915059.NH26_21265"/>
<evidence type="ECO:0000313" key="2">
    <source>
        <dbReference type="EMBL" id="OHX64137.1"/>
    </source>
</evidence>
<dbReference type="EMBL" id="JRYR02000002">
    <property type="protein sequence ID" value="OHX64137.1"/>
    <property type="molecule type" value="Genomic_DNA"/>
</dbReference>
<dbReference type="Proteomes" id="UP000179797">
    <property type="component" value="Unassembled WGS sequence"/>
</dbReference>
<gene>
    <name evidence="2" type="ORF">NH26_21265</name>
</gene>
<evidence type="ECO:0000313" key="3">
    <source>
        <dbReference type="Proteomes" id="UP000179797"/>
    </source>
</evidence>